<sequence>MLNIMFIAHNIFPLEKSGVPIVTYNQVRELQKRGHRVAVMIPHSNDCIERTVYQDIIIYRIPRIEVTQWFLDDFFMDSGNYLALVERVKDDFKPDIVHINNLLWISPKVIELFTARGIPVIREMHDMVEFCPRGFPQAMAQENAYQFCAGPEIKICSTCLMQGERPTNELFRIKHQTELVIRFAARLAYINYLYQEQVAAIIYPSPSWQNYLHKFMARGKREFVIPIGLSYARTPEQNRDGRSGPVSLVYIGNIGGHKGTNLLIKAMQDPELLTRDFSLNIYGKVQEPGLLPEIKHLEHISQGRVKYHGSYSPEDLPTILDGADIGVVPSVFESFCLTAREFLIRGKPIIASPVYGISDIVQDGVNGLLFPIGDWQALRDKLRLVLADQQLLVRLAEGAQGTKVSVLWQEVDQLEGIYYEILGKPLPRDSQPRVSIIILTYNSMRTIKQCLASVAATVRPGDQVIVVDNQSTDGTREYLKSWADKFDIIYNAKNVGFSQGCNVGYQMARGDYIVLLNPDTIVTPGWLDGLLHHFTRGEIGAVGPVSNYVLAKQQFSRYLDESELSGQVDLPALARTIQAKNQGRSVETELLVGFCLMLPRQVIEQVGLLDETLFLGCDDLELSWRLREQGYQLLVATDVFVYHHGHVSFATEPSELVNYLQHHSNYMLAHKLAKYYAPQPTPDPAVLWGVKIDFKPPRALTSIIIPCFNRLQLTKLCINSILAHTFVPFELILINNGSTDETKDYFNELTARVPRVRVIHNRKNLGFGRACNQGMEIAAGDYMLILNNDVVVTDGWLSRMLAVGDAYKQIGIVGPLSNCVAGVQLVNNVPYHDLTGMHDFARQLAVQNATLGFTTVRVVGFCMLIKREVVEKIGGFDPRFGLGNFEDDDFCLRACIAGYQVWVAQDVFIHHFGGATFSSAGIDRRYSVEDNWEKFKDKWAIEATRSIFQGYNAAELVNRPFNREQHFCPLD</sequence>
<dbReference type="AlphaFoldDB" id="F6B9R1"/>
<dbReference type="SUPFAM" id="SSF53448">
    <property type="entry name" value="Nucleotide-diphospho-sugar transferases"/>
    <property type="match status" value="2"/>
</dbReference>
<keyword evidence="9" id="KW-1185">Reference proteome</keyword>
<dbReference type="CDD" id="cd04186">
    <property type="entry name" value="GT_2_like_c"/>
    <property type="match status" value="2"/>
</dbReference>
<dbReference type="KEGG" id="dca:Desca_0880"/>
<feature type="domain" description="Glycosyltransferase subfamily 4-like N-terminal" evidence="7">
    <location>
        <begin position="17"/>
        <end position="228"/>
    </location>
</feature>
<reference evidence="8 9" key="1">
    <citation type="submission" date="2011-05" db="EMBL/GenBank/DDBJ databases">
        <title>Complete sequence of Desulfotomaculum carboxydivorans CO-1-SRB.</title>
        <authorList>
            <consortium name="US DOE Joint Genome Institute"/>
            <person name="Lucas S."/>
            <person name="Han J."/>
            <person name="Lapidus A."/>
            <person name="Cheng J.-F."/>
            <person name="Goodwin L."/>
            <person name="Pitluck S."/>
            <person name="Peters L."/>
            <person name="Mikhailova N."/>
            <person name="Lu M."/>
            <person name="Han C."/>
            <person name="Tapia R."/>
            <person name="Land M."/>
            <person name="Hauser L."/>
            <person name="Kyrpides N."/>
            <person name="Ivanova N."/>
            <person name="Pagani I."/>
            <person name="Stams A."/>
            <person name="Plugge C."/>
            <person name="Muyzer G."/>
            <person name="Kuever J."/>
            <person name="Parshina S."/>
            <person name="Ivanova A."/>
            <person name="Nazina T."/>
            <person name="Woyke T."/>
        </authorList>
    </citation>
    <scope>NUCLEOTIDE SEQUENCE [LARGE SCALE GENOMIC DNA]</scope>
    <source>
        <strain evidence="9">DSM 14880 / VKM B-2319 / CO-1-SRB</strain>
    </source>
</reference>
<dbReference type="RefSeq" id="WP_013809898.1">
    <property type="nucleotide sequence ID" value="NC_015565.1"/>
</dbReference>
<dbReference type="PANTHER" id="PTHR43179:SF12">
    <property type="entry name" value="GALACTOFURANOSYLTRANSFERASE GLFT2"/>
    <property type="match status" value="1"/>
</dbReference>
<dbReference type="PANTHER" id="PTHR43179">
    <property type="entry name" value="RHAMNOSYLTRANSFERASE WBBL"/>
    <property type="match status" value="1"/>
</dbReference>
<dbReference type="InterPro" id="IPR029044">
    <property type="entry name" value="Nucleotide-diphossugar_trans"/>
</dbReference>
<dbReference type="Gene3D" id="3.40.50.2000">
    <property type="entry name" value="Glycogen Phosphorylase B"/>
    <property type="match status" value="2"/>
</dbReference>
<dbReference type="Gene3D" id="3.90.550.10">
    <property type="entry name" value="Spore Coat Polysaccharide Biosynthesis Protein SpsA, Chain A"/>
    <property type="match status" value="2"/>
</dbReference>
<dbReference type="Pfam" id="PF00535">
    <property type="entry name" value="Glycos_transf_2"/>
    <property type="match status" value="2"/>
</dbReference>
<dbReference type="eggNOG" id="COG0438">
    <property type="taxonomic scope" value="Bacteria"/>
</dbReference>
<evidence type="ECO:0000259" key="7">
    <source>
        <dbReference type="Pfam" id="PF13439"/>
    </source>
</evidence>
<name>F6B9R1_DESCC</name>
<feature type="domain" description="Glycosyl transferase family 1" evidence="5">
    <location>
        <begin position="245"/>
        <end position="400"/>
    </location>
</feature>
<evidence type="ECO:0000256" key="3">
    <source>
        <dbReference type="ARBA" id="ARBA00022676"/>
    </source>
</evidence>
<organism evidence="8 9">
    <name type="scientific">Desulfotomaculum nigrificans (strain DSM 14880 / VKM B-2319 / CO-1-SRB)</name>
    <name type="common">Desulfotomaculum carboxydivorans</name>
    <dbReference type="NCBI Taxonomy" id="868595"/>
    <lineage>
        <taxon>Bacteria</taxon>
        <taxon>Bacillati</taxon>
        <taxon>Bacillota</taxon>
        <taxon>Clostridia</taxon>
        <taxon>Eubacteriales</taxon>
        <taxon>Desulfotomaculaceae</taxon>
        <taxon>Desulfotomaculum</taxon>
    </lineage>
</organism>
<dbReference type="GO" id="GO:0016757">
    <property type="term" value="F:glycosyltransferase activity"/>
    <property type="evidence" value="ECO:0007669"/>
    <property type="project" value="UniProtKB-KW"/>
</dbReference>
<dbReference type="Pfam" id="PF00534">
    <property type="entry name" value="Glycos_transf_1"/>
    <property type="match status" value="1"/>
</dbReference>
<keyword evidence="4 8" id="KW-0808">Transferase</keyword>
<comment type="similarity">
    <text evidence="2">Belongs to the glycosyltransferase 2 family.</text>
</comment>
<dbReference type="SUPFAM" id="SSF53756">
    <property type="entry name" value="UDP-Glycosyltransferase/glycogen phosphorylase"/>
    <property type="match status" value="1"/>
</dbReference>
<accession>F6B9R1</accession>
<evidence type="ECO:0000259" key="5">
    <source>
        <dbReference type="Pfam" id="PF00534"/>
    </source>
</evidence>
<feature type="domain" description="Glycosyltransferase 2-like" evidence="6">
    <location>
        <begin position="435"/>
        <end position="571"/>
    </location>
</feature>
<keyword evidence="3" id="KW-0328">Glycosyltransferase</keyword>
<comment type="pathway">
    <text evidence="1">Cell wall biogenesis; cell wall polysaccharide biosynthesis.</text>
</comment>
<dbReference type="STRING" id="868595.Desca_0880"/>
<dbReference type="InterPro" id="IPR001296">
    <property type="entry name" value="Glyco_trans_1"/>
</dbReference>
<evidence type="ECO:0000313" key="9">
    <source>
        <dbReference type="Proteomes" id="UP000009226"/>
    </source>
</evidence>
<evidence type="ECO:0000256" key="4">
    <source>
        <dbReference type="ARBA" id="ARBA00022679"/>
    </source>
</evidence>
<dbReference type="InterPro" id="IPR001173">
    <property type="entry name" value="Glyco_trans_2-like"/>
</dbReference>
<evidence type="ECO:0000259" key="6">
    <source>
        <dbReference type="Pfam" id="PF00535"/>
    </source>
</evidence>
<evidence type="ECO:0000256" key="1">
    <source>
        <dbReference type="ARBA" id="ARBA00004776"/>
    </source>
</evidence>
<dbReference type="Pfam" id="PF13439">
    <property type="entry name" value="Glyco_transf_4"/>
    <property type="match status" value="1"/>
</dbReference>
<dbReference type="InterPro" id="IPR028098">
    <property type="entry name" value="Glyco_trans_4-like_N"/>
</dbReference>
<proteinExistence type="inferred from homology"/>
<evidence type="ECO:0000256" key="2">
    <source>
        <dbReference type="ARBA" id="ARBA00006739"/>
    </source>
</evidence>
<evidence type="ECO:0000313" key="8">
    <source>
        <dbReference type="EMBL" id="AEF93759.1"/>
    </source>
</evidence>
<dbReference type="HOGENOM" id="CLU_305381_0_0_9"/>
<feature type="domain" description="Glycosyltransferase 2-like" evidence="6">
    <location>
        <begin position="702"/>
        <end position="873"/>
    </location>
</feature>
<gene>
    <name evidence="8" type="ordered locus">Desca_0880</name>
</gene>
<protein>
    <submittedName>
        <fullName evidence="8">Glycosyl transferase family 2</fullName>
    </submittedName>
</protein>
<dbReference type="eggNOG" id="COG1216">
    <property type="taxonomic scope" value="Bacteria"/>
</dbReference>
<dbReference type="EMBL" id="CP002736">
    <property type="protein sequence ID" value="AEF93759.1"/>
    <property type="molecule type" value="Genomic_DNA"/>
</dbReference>
<dbReference type="Proteomes" id="UP000009226">
    <property type="component" value="Chromosome"/>
</dbReference>